<accession>A0A100XDU7</accession>
<protein>
    <submittedName>
        <fullName evidence="1">Oxidoreductase</fullName>
    </submittedName>
</protein>
<comment type="caution">
    <text evidence="1">The sequence shown here is derived from an EMBL/GenBank/DDBJ whole genome shotgun (WGS) entry which is preliminary data.</text>
</comment>
<dbReference type="EMBL" id="BCTB01000009">
    <property type="protein sequence ID" value="GAT14782.1"/>
    <property type="molecule type" value="Genomic_DNA"/>
</dbReference>
<dbReference type="AlphaFoldDB" id="A0A100XDU7"/>
<organism evidence="1 2">
    <name type="scientific">Mycolicibacterium thermoresistibile</name>
    <name type="common">Mycobacterium thermoresistibile</name>
    <dbReference type="NCBI Taxonomy" id="1797"/>
    <lineage>
        <taxon>Bacteria</taxon>
        <taxon>Bacillati</taxon>
        <taxon>Actinomycetota</taxon>
        <taxon>Actinomycetes</taxon>
        <taxon>Mycobacteriales</taxon>
        <taxon>Mycobacteriaceae</taxon>
        <taxon>Mycolicibacterium</taxon>
    </lineage>
</organism>
<dbReference type="Gene3D" id="3.50.50.60">
    <property type="entry name" value="FAD/NAD(P)-binding domain"/>
    <property type="match status" value="2"/>
</dbReference>
<gene>
    <name evidence="1" type="ORF">RMCT_1752</name>
</gene>
<proteinExistence type="predicted"/>
<dbReference type="STRING" id="1797.RMCT_1752"/>
<dbReference type="OMA" id="GLYHCGS"/>
<evidence type="ECO:0000313" key="2">
    <source>
        <dbReference type="Proteomes" id="UP000069654"/>
    </source>
</evidence>
<dbReference type="InterPro" id="IPR036188">
    <property type="entry name" value="FAD/NAD-bd_sf"/>
</dbReference>
<dbReference type="SUPFAM" id="SSF51905">
    <property type="entry name" value="FAD/NAD(P)-binding domain"/>
    <property type="match status" value="1"/>
</dbReference>
<name>A0A100XDU7_MYCTH</name>
<dbReference type="PANTHER" id="PTHR10668:SF103">
    <property type="entry name" value="PYRIDINE NUCLEOTIDE-DISULFIDE OXIDOREDUCTASE DOMAIN-CONTAINING PROTEIN 2"/>
    <property type="match status" value="1"/>
</dbReference>
<dbReference type="PANTHER" id="PTHR10668">
    <property type="entry name" value="PHYTOENE DEHYDROGENASE"/>
    <property type="match status" value="1"/>
</dbReference>
<dbReference type="GO" id="GO:0005829">
    <property type="term" value="C:cytosol"/>
    <property type="evidence" value="ECO:0007669"/>
    <property type="project" value="TreeGrafter"/>
</dbReference>
<reference evidence="2" key="2">
    <citation type="submission" date="2016-02" db="EMBL/GenBank/DDBJ databases">
        <title>Draft genome sequence of five rapidly growing Mycobacterium species.</title>
        <authorList>
            <person name="Katahira K."/>
            <person name="Gotou Y."/>
            <person name="Iida K."/>
            <person name="Ogura Y."/>
            <person name="Hayashi T."/>
        </authorList>
    </citation>
    <scope>NUCLEOTIDE SEQUENCE [LARGE SCALE GENOMIC DNA]</scope>
    <source>
        <strain evidence="2">JCM6362</strain>
    </source>
</reference>
<evidence type="ECO:0000313" key="1">
    <source>
        <dbReference type="EMBL" id="GAT14782.1"/>
    </source>
</evidence>
<dbReference type="Proteomes" id="UP000069654">
    <property type="component" value="Unassembled WGS sequence"/>
</dbReference>
<reference evidence="1 2" key="1">
    <citation type="journal article" date="2016" name="Genome Announc.">
        <title>Draft Genome Sequences of Five Rapidly Growing Mycobacterium Species, M. thermoresistibile, M. fortuitum subsp. acetamidolyticum, M. canariasense, M. brisbanense, and M. novocastrense.</title>
        <authorList>
            <person name="Katahira K."/>
            <person name="Ogura Y."/>
            <person name="Gotoh Y."/>
            <person name="Hayashi T."/>
        </authorList>
    </citation>
    <scope>NUCLEOTIDE SEQUENCE [LARGE SCALE GENOMIC DNA]</scope>
    <source>
        <strain evidence="1 2">JCM6362</strain>
    </source>
</reference>
<sequence length="560" mass="59309">MGAGPSGKSISGFWAEFRVTATTVLTDGRAHWIGGQQPRLPRPGSTPLTSTHDAVIVGGGHNGLVAAAYLARAGRRVLVLERLDHVGGAAVSAHAFDGVDARLSRYSYLVSLLPRRIVDDLGARVRLARRRYSSYTPDPETGGRTGLLIGPETTFAAVGAADDEARFADFHRRSRMLTERLWPTMLQPLRRRGDLRRQITAGAPDLDAVWRAMVDEPIGAAITAAVRSDLVRGVIATDALIGTFARLDDPSLIQNRCFLYHLIGGDWAVPVGGMGAVSGALAAAAAGFGAEILTGAQVSAITPDGEVRYHRDGADRWAHGEVVLANVAPAELARLTGSAPPEVTPGAQVKVNLMLRRLPRLRDETVTAEQAFGGTFHVNEGFGRLQAAYDEAAAGQVPAPLPCEVYAHSLTDPSILGDGLRAAGAHTMTVFGLHTPHRLAAADPDRVRDRLTSAVLTSLNSVLAEPIQDVIAEDAAGRLCIETKTTADLEHSLHMTAGNIFHGALRWPFAEDDDPLDTPAQRWGVATGHDRILLCGSGSRRGGGVSGIGGHNAAMAVLQR</sequence>
<dbReference type="Pfam" id="PF13450">
    <property type="entry name" value="NAD_binding_8"/>
    <property type="match status" value="1"/>
</dbReference>